<dbReference type="AlphaFoldDB" id="A0A1P8KC10"/>
<protein>
    <recommendedName>
        <fullName evidence="4">Secreted protein</fullName>
    </recommendedName>
</protein>
<dbReference type="STRING" id="1484693.RS694_14045"/>
<evidence type="ECO:0000313" key="2">
    <source>
        <dbReference type="EMBL" id="APW43544.1"/>
    </source>
</evidence>
<dbReference type="EMBL" id="CP019239">
    <property type="protein sequence ID" value="APW43544.1"/>
    <property type="molecule type" value="Genomic_DNA"/>
</dbReference>
<dbReference type="RefSeq" id="WP_029708543.1">
    <property type="nucleotide sequence ID" value="NZ_CP019239.1"/>
</dbReference>
<evidence type="ECO:0008006" key="4">
    <source>
        <dbReference type="Google" id="ProtNLM"/>
    </source>
</evidence>
<keyword evidence="1" id="KW-0732">Signal</keyword>
<reference evidence="2 3" key="1">
    <citation type="submission" date="2017-01" db="EMBL/GenBank/DDBJ databases">
        <authorList>
            <person name="Mah S.A."/>
            <person name="Swanson W.J."/>
            <person name="Moy G.W."/>
            <person name="Vacquier V.D."/>
        </authorList>
    </citation>
    <scope>NUCLEOTIDE SEQUENCE [LARGE SCALE GENOMIC DNA]</scope>
    <source>
        <strain evidence="2 3">DSM 22694</strain>
    </source>
</reference>
<name>A0A1P8KC10_9BURK</name>
<proteinExistence type="predicted"/>
<dbReference type="eggNOG" id="ENOG502ZUKS">
    <property type="taxonomic scope" value="Bacteria"/>
</dbReference>
<organism evidence="2 3">
    <name type="scientific">Rhodoferax saidenbachensis</name>
    <dbReference type="NCBI Taxonomy" id="1484693"/>
    <lineage>
        <taxon>Bacteria</taxon>
        <taxon>Pseudomonadati</taxon>
        <taxon>Pseudomonadota</taxon>
        <taxon>Betaproteobacteria</taxon>
        <taxon>Burkholderiales</taxon>
        <taxon>Comamonadaceae</taxon>
        <taxon>Rhodoferax</taxon>
    </lineage>
</organism>
<evidence type="ECO:0000256" key="1">
    <source>
        <dbReference type="SAM" id="SignalP"/>
    </source>
</evidence>
<feature type="signal peptide" evidence="1">
    <location>
        <begin position="1"/>
        <end position="19"/>
    </location>
</feature>
<gene>
    <name evidence="2" type="ORF">RS694_14045</name>
</gene>
<keyword evidence="3" id="KW-1185">Reference proteome</keyword>
<evidence type="ECO:0000313" key="3">
    <source>
        <dbReference type="Proteomes" id="UP000186110"/>
    </source>
</evidence>
<dbReference type="KEGG" id="rsb:RS694_14045"/>
<accession>A0A1P8KC10</accession>
<feature type="chain" id="PRO_5010246269" description="Secreted protein" evidence="1">
    <location>
        <begin position="20"/>
        <end position="166"/>
    </location>
</feature>
<sequence length="166" mass="17978">MMRGVLLAALLAASGASMAQSAVGGYLLGLTDTELQAAVPDVQRLRKTLPGPRGLRGNWEASTTRLHGLPFPTTFYVRDQRVQRIEQLWRSNTGLCTGEPVFAAISTDMDTLYGAGMTSGEVDDVQQSSVWQAGAFDVIGYFTRSPGPCTIRLVYQWHVVKDASAL</sequence>
<dbReference type="Proteomes" id="UP000186110">
    <property type="component" value="Chromosome"/>
</dbReference>